<reference evidence="2 3" key="1">
    <citation type="journal article" date="2019" name="Nat. Ecol. Evol.">
        <title>Megaphylogeny resolves global patterns of mushroom evolution.</title>
        <authorList>
            <person name="Varga T."/>
            <person name="Krizsan K."/>
            <person name="Foldi C."/>
            <person name="Dima B."/>
            <person name="Sanchez-Garcia M."/>
            <person name="Sanchez-Ramirez S."/>
            <person name="Szollosi G.J."/>
            <person name="Szarkandi J.G."/>
            <person name="Papp V."/>
            <person name="Albert L."/>
            <person name="Andreopoulos W."/>
            <person name="Angelini C."/>
            <person name="Antonin V."/>
            <person name="Barry K.W."/>
            <person name="Bougher N.L."/>
            <person name="Buchanan P."/>
            <person name="Buyck B."/>
            <person name="Bense V."/>
            <person name="Catcheside P."/>
            <person name="Chovatia M."/>
            <person name="Cooper J."/>
            <person name="Damon W."/>
            <person name="Desjardin D."/>
            <person name="Finy P."/>
            <person name="Geml J."/>
            <person name="Haridas S."/>
            <person name="Hughes K."/>
            <person name="Justo A."/>
            <person name="Karasinski D."/>
            <person name="Kautmanova I."/>
            <person name="Kiss B."/>
            <person name="Kocsube S."/>
            <person name="Kotiranta H."/>
            <person name="LaButti K.M."/>
            <person name="Lechner B.E."/>
            <person name="Liimatainen K."/>
            <person name="Lipzen A."/>
            <person name="Lukacs Z."/>
            <person name="Mihaltcheva S."/>
            <person name="Morgado L.N."/>
            <person name="Niskanen T."/>
            <person name="Noordeloos M.E."/>
            <person name="Ohm R.A."/>
            <person name="Ortiz-Santana B."/>
            <person name="Ovrebo C."/>
            <person name="Racz N."/>
            <person name="Riley R."/>
            <person name="Savchenko A."/>
            <person name="Shiryaev A."/>
            <person name="Soop K."/>
            <person name="Spirin V."/>
            <person name="Szebenyi C."/>
            <person name="Tomsovsky M."/>
            <person name="Tulloss R.E."/>
            <person name="Uehling J."/>
            <person name="Grigoriev I.V."/>
            <person name="Vagvolgyi C."/>
            <person name="Papp T."/>
            <person name="Martin F.M."/>
            <person name="Miettinen O."/>
            <person name="Hibbett D.S."/>
            <person name="Nagy L.G."/>
        </authorList>
    </citation>
    <scope>NUCLEOTIDE SEQUENCE [LARGE SCALE GENOMIC DNA]</scope>
    <source>
        <strain evidence="2 3">CBS 121175</strain>
    </source>
</reference>
<feature type="compositionally biased region" description="Polar residues" evidence="1">
    <location>
        <begin position="33"/>
        <end position="49"/>
    </location>
</feature>
<accession>A0A5C3LD48</accession>
<protein>
    <submittedName>
        <fullName evidence="2">Uncharacterized protein</fullName>
    </submittedName>
</protein>
<sequence>MDNPFLTSSSELQLPRTPKRSRRRVACDPYTSPYFSRASSSKPLSTSPENVLDKPDISEEDTFSLFDRASSVLCEELEGLKPALIQDTWKTHHLYEIFALPDPSTARNATSERDTRPHQFHIYQEQGPMPWTLIEFSVRFTTIRPQLNGGMFSLMIKS</sequence>
<gene>
    <name evidence="2" type="ORF">FA15DRAFT_699018</name>
</gene>
<dbReference type="AlphaFoldDB" id="A0A5C3LD48"/>
<feature type="region of interest" description="Disordered" evidence="1">
    <location>
        <begin position="1"/>
        <end position="55"/>
    </location>
</feature>
<feature type="compositionally biased region" description="Polar residues" evidence="1">
    <location>
        <begin position="1"/>
        <end position="12"/>
    </location>
</feature>
<organism evidence="2 3">
    <name type="scientific">Coprinopsis marcescibilis</name>
    <name type="common">Agaric fungus</name>
    <name type="synonym">Psathyrella marcescibilis</name>
    <dbReference type="NCBI Taxonomy" id="230819"/>
    <lineage>
        <taxon>Eukaryota</taxon>
        <taxon>Fungi</taxon>
        <taxon>Dikarya</taxon>
        <taxon>Basidiomycota</taxon>
        <taxon>Agaricomycotina</taxon>
        <taxon>Agaricomycetes</taxon>
        <taxon>Agaricomycetidae</taxon>
        <taxon>Agaricales</taxon>
        <taxon>Agaricineae</taxon>
        <taxon>Psathyrellaceae</taxon>
        <taxon>Coprinopsis</taxon>
    </lineage>
</organism>
<evidence type="ECO:0000313" key="2">
    <source>
        <dbReference type="EMBL" id="TFK30572.1"/>
    </source>
</evidence>
<dbReference type="EMBL" id="ML210146">
    <property type="protein sequence ID" value="TFK30572.1"/>
    <property type="molecule type" value="Genomic_DNA"/>
</dbReference>
<keyword evidence="3" id="KW-1185">Reference proteome</keyword>
<name>A0A5C3LD48_COPMA</name>
<proteinExistence type="predicted"/>
<evidence type="ECO:0000256" key="1">
    <source>
        <dbReference type="SAM" id="MobiDB-lite"/>
    </source>
</evidence>
<dbReference type="Proteomes" id="UP000307440">
    <property type="component" value="Unassembled WGS sequence"/>
</dbReference>
<evidence type="ECO:0000313" key="3">
    <source>
        <dbReference type="Proteomes" id="UP000307440"/>
    </source>
</evidence>